<evidence type="ECO:0000256" key="1">
    <source>
        <dbReference type="ARBA" id="ARBA00023002"/>
    </source>
</evidence>
<name>A0A2N3VI04_9NOCA</name>
<comment type="caution">
    <text evidence="2">The sequence shown here is derived from an EMBL/GenBank/DDBJ whole genome shotgun (WGS) entry which is preliminary data.</text>
</comment>
<organism evidence="2 3">
    <name type="scientific">Nocardia fluminea</name>
    <dbReference type="NCBI Taxonomy" id="134984"/>
    <lineage>
        <taxon>Bacteria</taxon>
        <taxon>Bacillati</taxon>
        <taxon>Actinomycetota</taxon>
        <taxon>Actinomycetes</taxon>
        <taxon>Mycobacteriales</taxon>
        <taxon>Nocardiaceae</taxon>
        <taxon>Nocardia</taxon>
    </lineage>
</organism>
<dbReference type="AlphaFoldDB" id="A0A2N3VI04"/>
<keyword evidence="1" id="KW-0560">Oxidoreductase</keyword>
<sequence>MRTYVITGGTDGMGKGLGLHFLRRGDQVIAVASSAKKGGAFLQEAAAIGAGERAVFLRADLSTLTGMRATLARVADLADTVDGLVFGAQRFRPRREVTEDGIEFTFALHYLSRFVLGHGLVDALARADTPVIMNICGPGGFPGRLHWDDLTLREGYTGTRAAMQASRANDLLGVAFPHRHPNTRIRYVLYNPMMVRTAMADPLPAPHRILTKAAGFVFGRSVARAIPPIVQLLDEPPGDPVTAFRRRTRLPLTSKDFDPDNAIRLDTLTAELVQR</sequence>
<evidence type="ECO:0000313" key="3">
    <source>
        <dbReference type="Proteomes" id="UP000233766"/>
    </source>
</evidence>
<keyword evidence="3" id="KW-1185">Reference proteome</keyword>
<dbReference type="Pfam" id="PF00106">
    <property type="entry name" value="adh_short"/>
    <property type="match status" value="1"/>
</dbReference>
<evidence type="ECO:0000313" key="2">
    <source>
        <dbReference type="EMBL" id="PKV81246.1"/>
    </source>
</evidence>
<dbReference type="PANTHER" id="PTHR47534">
    <property type="entry name" value="YALI0E05731P"/>
    <property type="match status" value="1"/>
</dbReference>
<dbReference type="Proteomes" id="UP000233766">
    <property type="component" value="Unassembled WGS sequence"/>
</dbReference>
<accession>A0A2N3VI04</accession>
<dbReference type="InterPro" id="IPR036291">
    <property type="entry name" value="NAD(P)-bd_dom_sf"/>
</dbReference>
<dbReference type="RefSeq" id="WP_170112206.1">
    <property type="nucleotide sequence ID" value="NZ_PJMW01000002.1"/>
</dbReference>
<protein>
    <submittedName>
        <fullName evidence="2">NAD(P)-dependent dehydrogenase (Short-subunit alcohol dehydrogenase family)</fullName>
    </submittedName>
</protein>
<dbReference type="PANTHER" id="PTHR47534:SF3">
    <property type="entry name" value="ALCOHOL DEHYDROGENASE-LIKE C-TERMINAL DOMAIN-CONTAINING PROTEIN"/>
    <property type="match status" value="1"/>
</dbReference>
<dbReference type="SUPFAM" id="SSF51735">
    <property type="entry name" value="NAD(P)-binding Rossmann-fold domains"/>
    <property type="match status" value="1"/>
</dbReference>
<dbReference type="InterPro" id="IPR002347">
    <property type="entry name" value="SDR_fam"/>
</dbReference>
<dbReference type="GO" id="GO:0016491">
    <property type="term" value="F:oxidoreductase activity"/>
    <property type="evidence" value="ECO:0007669"/>
    <property type="project" value="UniProtKB-KW"/>
</dbReference>
<dbReference type="InterPro" id="IPR052228">
    <property type="entry name" value="Sec_Metab_Biosynth_Oxidored"/>
</dbReference>
<proteinExistence type="predicted"/>
<dbReference type="EMBL" id="PJMW01000002">
    <property type="protein sequence ID" value="PKV81246.1"/>
    <property type="molecule type" value="Genomic_DNA"/>
</dbReference>
<gene>
    <name evidence="2" type="ORF">ATK86_5709</name>
</gene>
<reference evidence="2 3" key="1">
    <citation type="submission" date="2017-12" db="EMBL/GenBank/DDBJ databases">
        <title>Sequencing the genomes of 1000 Actinobacteria strains.</title>
        <authorList>
            <person name="Klenk H.-P."/>
        </authorList>
    </citation>
    <scope>NUCLEOTIDE SEQUENCE [LARGE SCALE GENOMIC DNA]</scope>
    <source>
        <strain evidence="2 3">DSM 44489</strain>
    </source>
</reference>
<dbReference type="Gene3D" id="3.40.50.720">
    <property type="entry name" value="NAD(P)-binding Rossmann-like Domain"/>
    <property type="match status" value="1"/>
</dbReference>